<dbReference type="OrthoDB" id="460909at2"/>
<dbReference type="Proteomes" id="UP000271624">
    <property type="component" value="Unassembled WGS sequence"/>
</dbReference>
<keyword evidence="2" id="KW-1185">Reference proteome</keyword>
<gene>
    <name evidence="1" type="ORF">DSM106972_018870</name>
</gene>
<sequence length="161" mass="18842">MSRFFRLRQDAESWFSNIMHKQPIDTKFDIYYFCLMLGLATGKYNNTKDGSEFVDYFVKDYASHQTLIIGLLIRAELFKRGIHITERDEVSNLFKKFIDTATRTQLSDEAIEKLNGYASGGYEYLAGEIDTKPHHVEEFLITYHNLLNEAIENNPQWLSRV</sequence>
<name>A0A433VNG3_9CYAN</name>
<dbReference type="EMBL" id="RSCL01000004">
    <property type="protein sequence ID" value="RUT07627.1"/>
    <property type="molecule type" value="Genomic_DNA"/>
</dbReference>
<evidence type="ECO:0000313" key="2">
    <source>
        <dbReference type="Proteomes" id="UP000271624"/>
    </source>
</evidence>
<proteinExistence type="predicted"/>
<comment type="caution">
    <text evidence="1">The sequence shown here is derived from an EMBL/GenBank/DDBJ whole genome shotgun (WGS) entry which is preliminary data.</text>
</comment>
<dbReference type="AlphaFoldDB" id="A0A433VNG3"/>
<dbReference type="RefSeq" id="WP_127080516.1">
    <property type="nucleotide sequence ID" value="NZ_RSCL01000004.1"/>
</dbReference>
<organism evidence="1 2">
    <name type="scientific">Dulcicalothrix desertica PCC 7102</name>
    <dbReference type="NCBI Taxonomy" id="232991"/>
    <lineage>
        <taxon>Bacteria</taxon>
        <taxon>Bacillati</taxon>
        <taxon>Cyanobacteriota</taxon>
        <taxon>Cyanophyceae</taxon>
        <taxon>Nostocales</taxon>
        <taxon>Calotrichaceae</taxon>
        <taxon>Dulcicalothrix</taxon>
    </lineage>
</organism>
<protein>
    <submittedName>
        <fullName evidence="1">Uncharacterized protein</fullName>
    </submittedName>
</protein>
<reference evidence="1" key="1">
    <citation type="submission" date="2018-12" db="EMBL/GenBank/DDBJ databases">
        <authorList>
            <person name="Will S."/>
            <person name="Neumann-Schaal M."/>
            <person name="Henke P."/>
        </authorList>
    </citation>
    <scope>NUCLEOTIDE SEQUENCE</scope>
    <source>
        <strain evidence="1">PCC 7102</strain>
    </source>
</reference>
<evidence type="ECO:0000313" key="1">
    <source>
        <dbReference type="EMBL" id="RUT07627.1"/>
    </source>
</evidence>
<accession>A0A433VNG3</accession>
<reference evidence="1" key="2">
    <citation type="journal article" date="2019" name="Genome Biol. Evol.">
        <title>Day and night: Metabolic profiles and evolutionary relationships of six axenic non-marine cyanobacteria.</title>
        <authorList>
            <person name="Will S.E."/>
            <person name="Henke P."/>
            <person name="Boedeker C."/>
            <person name="Huang S."/>
            <person name="Brinkmann H."/>
            <person name="Rohde M."/>
            <person name="Jarek M."/>
            <person name="Friedl T."/>
            <person name="Seufert S."/>
            <person name="Schumacher M."/>
            <person name="Overmann J."/>
            <person name="Neumann-Schaal M."/>
            <person name="Petersen J."/>
        </authorList>
    </citation>
    <scope>NUCLEOTIDE SEQUENCE [LARGE SCALE GENOMIC DNA]</scope>
    <source>
        <strain evidence="1">PCC 7102</strain>
    </source>
</reference>